<proteinExistence type="predicted"/>
<reference evidence="2" key="2">
    <citation type="submission" date="2020-09" db="EMBL/GenBank/DDBJ databases">
        <authorList>
            <person name="Sun Q."/>
            <person name="Kim S."/>
        </authorList>
    </citation>
    <scope>NUCLEOTIDE SEQUENCE</scope>
    <source>
        <strain evidence="2">KCTC 23077</strain>
    </source>
</reference>
<gene>
    <name evidence="2" type="ORF">GCM10007067_16290</name>
</gene>
<evidence type="ECO:0000313" key="3">
    <source>
        <dbReference type="Proteomes" id="UP000646426"/>
    </source>
</evidence>
<evidence type="ECO:0000256" key="1">
    <source>
        <dbReference type="SAM" id="MobiDB-lite"/>
    </source>
</evidence>
<evidence type="ECO:0000313" key="2">
    <source>
        <dbReference type="EMBL" id="GHA79514.1"/>
    </source>
</evidence>
<keyword evidence="3" id="KW-1185">Reference proteome</keyword>
<dbReference type="RefSeq" id="WP_189455247.1">
    <property type="nucleotide sequence ID" value="NZ_BMYD01000002.1"/>
</dbReference>
<feature type="compositionally biased region" description="Basic and acidic residues" evidence="1">
    <location>
        <begin position="63"/>
        <end position="80"/>
    </location>
</feature>
<dbReference type="AlphaFoldDB" id="A0A918W9B9"/>
<organism evidence="2 3">
    <name type="scientific">Cognatilysobacter bugurensis</name>
    <dbReference type="NCBI Taxonomy" id="543356"/>
    <lineage>
        <taxon>Bacteria</taxon>
        <taxon>Pseudomonadati</taxon>
        <taxon>Pseudomonadota</taxon>
        <taxon>Gammaproteobacteria</taxon>
        <taxon>Lysobacterales</taxon>
        <taxon>Lysobacteraceae</taxon>
        <taxon>Cognatilysobacter</taxon>
    </lineage>
</organism>
<reference evidence="2" key="1">
    <citation type="journal article" date="2014" name="Int. J. Syst. Evol. Microbiol.">
        <title>Complete genome sequence of Corynebacterium casei LMG S-19264T (=DSM 44701T), isolated from a smear-ripened cheese.</title>
        <authorList>
            <consortium name="US DOE Joint Genome Institute (JGI-PGF)"/>
            <person name="Walter F."/>
            <person name="Albersmeier A."/>
            <person name="Kalinowski J."/>
            <person name="Ruckert C."/>
        </authorList>
    </citation>
    <scope>NUCLEOTIDE SEQUENCE</scope>
    <source>
        <strain evidence="2">KCTC 23077</strain>
    </source>
</reference>
<protein>
    <submittedName>
        <fullName evidence="2">Uncharacterized protein</fullName>
    </submittedName>
</protein>
<comment type="caution">
    <text evidence="2">The sequence shown here is derived from an EMBL/GenBank/DDBJ whole genome shotgun (WGS) entry which is preliminary data.</text>
</comment>
<feature type="compositionally biased region" description="Polar residues" evidence="1">
    <location>
        <begin position="1"/>
        <end position="11"/>
    </location>
</feature>
<sequence>MNTPRSSNSGQESRDRPMPPTDRDRTIPDTSPDDRPGYGGGMFGYPVNARDAVRDAVVGTAHGRGDRSDAGDEADDRKGDVPIGSALQAAQGMGGSAGARNATADAGGDLASGPNTLGATTGGERAVAGRTDANRNSRDDHSSLGSDGGVI</sequence>
<feature type="compositionally biased region" description="Basic and acidic residues" evidence="1">
    <location>
        <begin position="12"/>
        <end position="36"/>
    </location>
</feature>
<dbReference type="EMBL" id="BMYD01000002">
    <property type="protein sequence ID" value="GHA79514.1"/>
    <property type="molecule type" value="Genomic_DNA"/>
</dbReference>
<dbReference type="Proteomes" id="UP000646426">
    <property type="component" value="Unassembled WGS sequence"/>
</dbReference>
<accession>A0A918W9B9</accession>
<feature type="compositionally biased region" description="Basic and acidic residues" evidence="1">
    <location>
        <begin position="132"/>
        <end position="142"/>
    </location>
</feature>
<feature type="region of interest" description="Disordered" evidence="1">
    <location>
        <begin position="1"/>
        <end position="151"/>
    </location>
</feature>
<name>A0A918W9B9_9GAMM</name>